<dbReference type="PANTHER" id="PTHR34835">
    <property type="entry name" value="OS07G0283600 PROTEIN-RELATED"/>
    <property type="match status" value="1"/>
</dbReference>
<organism evidence="3 4">
    <name type="scientific">Oryza rufipogon</name>
    <name type="common">Brownbeard rice</name>
    <name type="synonym">Asian wild rice</name>
    <dbReference type="NCBI Taxonomy" id="4529"/>
    <lineage>
        <taxon>Eukaryota</taxon>
        <taxon>Viridiplantae</taxon>
        <taxon>Streptophyta</taxon>
        <taxon>Embryophyta</taxon>
        <taxon>Tracheophyta</taxon>
        <taxon>Spermatophyta</taxon>
        <taxon>Magnoliopsida</taxon>
        <taxon>Liliopsida</taxon>
        <taxon>Poales</taxon>
        <taxon>Poaceae</taxon>
        <taxon>BOP clade</taxon>
        <taxon>Oryzoideae</taxon>
        <taxon>Oryzeae</taxon>
        <taxon>Oryzinae</taxon>
        <taxon>Oryza</taxon>
    </lineage>
</organism>
<dbReference type="InterPro" id="IPR038765">
    <property type="entry name" value="Papain-like_cys_pep_sf"/>
</dbReference>
<dbReference type="eggNOG" id="ENOG502SN4H">
    <property type="taxonomic scope" value="Eukaryota"/>
</dbReference>
<sequence length="727" mass="83224">MYEVILHLSPHQKEAIEDSGLGNLLKINKIHIDRNLCNEITRSYDKEKKAFNINGTFVTMTLDDIDCLLGLPSKGDEIFEAPKINNHELFNLYKKEGQTIITLQALWEAIINSSSYDDHFIRRFIIFSIGSFICPTTQRYVRSEYLNLVDDIDKMRELNWSSLTLNQLLKCILKFREKKTNIEGNVCLLQVVDNISGTIDCNEIPDEKEQDKDLKTLHSITSTEQSADITLQESFTKDFWPRMRSLILDCMENDSKCPDQKDTTHVFEDVEQEQIDPRELISNHHEEAYINQNVNMVCETKCNQSRKRLTGPTGRTCKPTNRTDFIYETRDKKDIVRTQTQTKKTIAQTNKEAIMPDTDELRGEKKRKQNNQTPNEISEYKKVPMANLNSYHLATWADSAKTRNPTGPGSSHENMWLHVPHVSVTGEKASSSCSITRPGRALAMAGPAAPARRRRRRSSATAHGGCGKQRRRQRRSRPTRWRSTELRDCVEMAHGDERRTPELRWREKRRHERERGLSLGALPAAAAREGDGDDDGAAPDGGTKQRWRRLLTVEMAAALEKGEKGAVADELTKKEHPFITYINKTEVNKVMVHIEEVEVNQISMKVLTQPQFLNDDVMDAYIQCLRYKEKEIRGDGKAFLELALKIGLLNVEGAHVELLAIGRGLDGTENQHPQLKHDWPDFNITEWEYNKVQKLPKQGDGWPRRRLPEGDAEEIGTGSLVARRRST</sequence>
<dbReference type="PANTHER" id="PTHR34835:SF34">
    <property type="entry name" value="OS08G0555500 PROTEIN"/>
    <property type="match status" value="1"/>
</dbReference>
<evidence type="ECO:0000256" key="1">
    <source>
        <dbReference type="SAM" id="MobiDB-lite"/>
    </source>
</evidence>
<dbReference type="SUPFAM" id="SSF54001">
    <property type="entry name" value="Cysteine proteinases"/>
    <property type="match status" value="1"/>
</dbReference>
<feature type="domain" description="Aminotransferase-like plant mobile" evidence="2">
    <location>
        <begin position="20"/>
        <end position="191"/>
    </location>
</feature>
<feature type="compositionally biased region" description="Low complexity" evidence="1">
    <location>
        <begin position="338"/>
        <end position="351"/>
    </location>
</feature>
<feature type="region of interest" description="Disordered" evidence="1">
    <location>
        <begin position="698"/>
        <end position="727"/>
    </location>
</feature>
<proteinExistence type="predicted"/>
<evidence type="ECO:0000313" key="3">
    <source>
        <dbReference type="EnsemblPlants" id="ORUFI03G27680.1"/>
    </source>
</evidence>
<dbReference type="AlphaFoldDB" id="A0A0E0NYH9"/>
<evidence type="ECO:0000313" key="4">
    <source>
        <dbReference type="Proteomes" id="UP000008022"/>
    </source>
</evidence>
<dbReference type="Gramene" id="ORUFI03G27680.1">
    <property type="protein sequence ID" value="ORUFI03G27680.1"/>
    <property type="gene ID" value="ORUFI03G27680"/>
</dbReference>
<reference evidence="4" key="1">
    <citation type="submission" date="2013-06" db="EMBL/GenBank/DDBJ databases">
        <authorList>
            <person name="Zhao Q."/>
        </authorList>
    </citation>
    <scope>NUCLEOTIDE SEQUENCE</scope>
    <source>
        <strain evidence="4">cv. W1943</strain>
    </source>
</reference>
<protein>
    <recommendedName>
        <fullName evidence="2">Aminotransferase-like plant mobile domain-containing protein</fullName>
    </recommendedName>
</protein>
<dbReference type="STRING" id="4529.A0A0E0NYH9"/>
<dbReference type="Gene3D" id="3.40.395.10">
    <property type="entry name" value="Adenoviral Proteinase, Chain A"/>
    <property type="match status" value="1"/>
</dbReference>
<feature type="compositionally biased region" description="Low complexity" evidence="1">
    <location>
        <begin position="437"/>
        <end position="450"/>
    </location>
</feature>
<reference evidence="3" key="2">
    <citation type="submission" date="2015-06" db="UniProtKB">
        <authorList>
            <consortium name="EnsemblPlants"/>
        </authorList>
    </citation>
    <scope>IDENTIFICATION</scope>
</reference>
<feature type="region of interest" description="Disordered" evidence="1">
    <location>
        <begin position="509"/>
        <end position="545"/>
    </location>
</feature>
<evidence type="ECO:0000259" key="2">
    <source>
        <dbReference type="Pfam" id="PF10536"/>
    </source>
</evidence>
<name>A0A0E0NYH9_ORYRU</name>
<accession>A0A0E0NYH9</accession>
<dbReference type="InterPro" id="IPR019557">
    <property type="entry name" value="AminoTfrase-like_pln_mobile"/>
</dbReference>
<dbReference type="EnsemblPlants" id="ORUFI03G27680.1">
    <property type="protein sequence ID" value="ORUFI03G27680.1"/>
    <property type="gene ID" value="ORUFI03G27680"/>
</dbReference>
<feature type="compositionally biased region" description="Basic residues" evidence="1">
    <location>
        <begin position="468"/>
        <end position="480"/>
    </location>
</feature>
<feature type="compositionally biased region" description="Low complexity" evidence="1">
    <location>
        <begin position="517"/>
        <end position="527"/>
    </location>
</feature>
<dbReference type="Pfam" id="PF10536">
    <property type="entry name" value="PMD"/>
    <property type="match status" value="1"/>
</dbReference>
<dbReference type="Proteomes" id="UP000008022">
    <property type="component" value="Unassembled WGS sequence"/>
</dbReference>
<feature type="region of interest" description="Disordered" evidence="1">
    <location>
        <begin position="336"/>
        <end position="383"/>
    </location>
</feature>
<feature type="region of interest" description="Disordered" evidence="1">
    <location>
        <begin position="430"/>
        <end position="483"/>
    </location>
</feature>
<keyword evidence="4" id="KW-1185">Reference proteome</keyword>